<accession>A0A561BMP2</accession>
<keyword evidence="1" id="KW-0472">Membrane</keyword>
<keyword evidence="4" id="KW-1185">Reference proteome</keyword>
<dbReference type="SUPFAM" id="SSF81324">
    <property type="entry name" value="Voltage-gated potassium channels"/>
    <property type="match status" value="1"/>
</dbReference>
<dbReference type="Gene3D" id="1.10.287.70">
    <property type="match status" value="1"/>
</dbReference>
<feature type="transmembrane region" description="Helical" evidence="1">
    <location>
        <begin position="65"/>
        <end position="86"/>
    </location>
</feature>
<proteinExistence type="predicted"/>
<dbReference type="Proteomes" id="UP000318380">
    <property type="component" value="Unassembled WGS sequence"/>
</dbReference>
<keyword evidence="1" id="KW-0812">Transmembrane</keyword>
<feature type="transmembrane region" description="Helical" evidence="1">
    <location>
        <begin position="33"/>
        <end position="53"/>
    </location>
</feature>
<keyword evidence="1" id="KW-1133">Transmembrane helix</keyword>
<dbReference type="Pfam" id="PF07885">
    <property type="entry name" value="Ion_trans_2"/>
    <property type="match status" value="1"/>
</dbReference>
<evidence type="ECO:0000256" key="1">
    <source>
        <dbReference type="SAM" id="Phobius"/>
    </source>
</evidence>
<dbReference type="OrthoDB" id="9799090at2"/>
<gene>
    <name evidence="3" type="ORF">FB561_1124</name>
</gene>
<feature type="transmembrane region" description="Helical" evidence="1">
    <location>
        <begin position="132"/>
        <end position="154"/>
    </location>
</feature>
<evidence type="ECO:0000313" key="4">
    <source>
        <dbReference type="Proteomes" id="UP000318380"/>
    </source>
</evidence>
<protein>
    <submittedName>
        <fullName evidence="3">Ion channel</fullName>
    </submittedName>
</protein>
<feature type="transmembrane region" description="Helical" evidence="1">
    <location>
        <begin position="9"/>
        <end position="27"/>
    </location>
</feature>
<reference evidence="3 4" key="1">
    <citation type="submission" date="2019-06" db="EMBL/GenBank/DDBJ databases">
        <title>Sequencing the genomes of 1000 actinobacteria strains.</title>
        <authorList>
            <person name="Klenk H.-P."/>
        </authorList>
    </citation>
    <scope>NUCLEOTIDE SEQUENCE [LARGE SCALE GENOMIC DNA]</scope>
    <source>
        <strain evidence="3 4">DSM 24683</strain>
    </source>
</reference>
<feature type="domain" description="Potassium channel" evidence="2">
    <location>
        <begin position="76"/>
        <end position="154"/>
    </location>
</feature>
<organism evidence="3 4">
    <name type="scientific">Kribbella amoyensis</name>
    <dbReference type="NCBI Taxonomy" id="996641"/>
    <lineage>
        <taxon>Bacteria</taxon>
        <taxon>Bacillati</taxon>
        <taxon>Actinomycetota</taxon>
        <taxon>Actinomycetes</taxon>
        <taxon>Propionibacteriales</taxon>
        <taxon>Kribbellaceae</taxon>
        <taxon>Kribbella</taxon>
    </lineage>
</organism>
<evidence type="ECO:0000259" key="2">
    <source>
        <dbReference type="Pfam" id="PF07885"/>
    </source>
</evidence>
<sequence>MIAVRWRRPIAALVGLMVIYYTIPSGFTTNGRFFVGLATTIAALVLLAWAITSQVRKQMFGGTEVAVQSLVLLVEMVVVVFAYGFYLLEQARPGEIAGLDTRTDSLYFTLTTMTTVGYGDIHAAGQVARVVVLVQLFFNVVFVGALVSILTATLRGRVEQRVRRKSGGDDGQAPPSPP</sequence>
<dbReference type="AlphaFoldDB" id="A0A561BMP2"/>
<dbReference type="EMBL" id="VIVK01000001">
    <property type="protein sequence ID" value="TWD80052.1"/>
    <property type="molecule type" value="Genomic_DNA"/>
</dbReference>
<dbReference type="InterPro" id="IPR013099">
    <property type="entry name" value="K_chnl_dom"/>
</dbReference>
<dbReference type="RefSeq" id="WP_145803706.1">
    <property type="nucleotide sequence ID" value="NZ_VIVK01000001.1"/>
</dbReference>
<evidence type="ECO:0000313" key="3">
    <source>
        <dbReference type="EMBL" id="TWD80052.1"/>
    </source>
</evidence>
<comment type="caution">
    <text evidence="3">The sequence shown here is derived from an EMBL/GenBank/DDBJ whole genome shotgun (WGS) entry which is preliminary data.</text>
</comment>
<name>A0A561BMP2_9ACTN</name>